<dbReference type="InterPro" id="IPR039994">
    <property type="entry name" value="NO66-like"/>
</dbReference>
<evidence type="ECO:0000313" key="8">
    <source>
        <dbReference type="Proteomes" id="UP000838672"/>
    </source>
</evidence>
<evidence type="ECO:0000256" key="2">
    <source>
        <dbReference type="ARBA" id="ARBA00022723"/>
    </source>
</evidence>
<dbReference type="InterPro" id="IPR046799">
    <property type="entry name" value="ROXA-like_wH"/>
</dbReference>
<dbReference type="Gene3D" id="2.60.120.650">
    <property type="entry name" value="Cupin"/>
    <property type="match status" value="1"/>
</dbReference>
<dbReference type="PANTHER" id="PTHR13096:SF8">
    <property type="entry name" value="RIBOSOMAL OXYGENASE 1"/>
    <property type="match status" value="1"/>
</dbReference>
<evidence type="ECO:0000256" key="1">
    <source>
        <dbReference type="ARBA" id="ARBA00001954"/>
    </source>
</evidence>
<comment type="caution">
    <text evidence="7">The sequence shown here is derived from an EMBL/GenBank/DDBJ whole genome shotgun (WGS) entry which is preliminary data.</text>
</comment>
<keyword evidence="3" id="KW-0223">Dioxygenase</keyword>
<keyword evidence="7" id="KW-0689">Ribosomal protein</keyword>
<reference evidence="7" key="1">
    <citation type="submission" date="2021-11" db="EMBL/GenBank/DDBJ databases">
        <authorList>
            <person name="Rodrigo-Torres L."/>
            <person name="Arahal R. D."/>
            <person name="Lucena T."/>
        </authorList>
    </citation>
    <scope>NUCLEOTIDE SEQUENCE</scope>
    <source>
        <strain evidence="7">CECT 7929</strain>
    </source>
</reference>
<dbReference type="Gene3D" id="3.40.366.30">
    <property type="entry name" value="50S ribosomal protein L16 arginine hydroxylase, Chain A, Domain 2"/>
    <property type="match status" value="1"/>
</dbReference>
<dbReference type="GO" id="GO:0016491">
    <property type="term" value="F:oxidoreductase activity"/>
    <property type="evidence" value="ECO:0007669"/>
    <property type="project" value="UniProtKB-KW"/>
</dbReference>
<dbReference type="GO" id="GO:0005840">
    <property type="term" value="C:ribosome"/>
    <property type="evidence" value="ECO:0007669"/>
    <property type="project" value="UniProtKB-KW"/>
</dbReference>
<dbReference type="SMART" id="SM00558">
    <property type="entry name" value="JmjC"/>
    <property type="match status" value="1"/>
</dbReference>
<keyword evidence="8" id="KW-1185">Reference proteome</keyword>
<proteinExistence type="predicted"/>
<dbReference type="PROSITE" id="PS51184">
    <property type="entry name" value="JMJC"/>
    <property type="match status" value="1"/>
</dbReference>
<evidence type="ECO:0000256" key="5">
    <source>
        <dbReference type="ARBA" id="ARBA00023004"/>
    </source>
</evidence>
<evidence type="ECO:0000256" key="3">
    <source>
        <dbReference type="ARBA" id="ARBA00022964"/>
    </source>
</evidence>
<evidence type="ECO:0000313" key="7">
    <source>
        <dbReference type="EMBL" id="CAH0533357.1"/>
    </source>
</evidence>
<accession>A0ABN8DRS6</accession>
<dbReference type="RefSeq" id="WP_237465744.1">
    <property type="nucleotide sequence ID" value="NZ_CAKLDI010000001.1"/>
</dbReference>
<dbReference type="Pfam" id="PF08007">
    <property type="entry name" value="JmjC_2"/>
    <property type="match status" value="1"/>
</dbReference>
<protein>
    <submittedName>
        <fullName evidence="7">50S ribosomal protein L16 3-hydroxylase</fullName>
        <ecNumber evidence="7">1.14.11.47</ecNumber>
    </submittedName>
</protein>
<dbReference type="InterPro" id="IPR003347">
    <property type="entry name" value="JmjC_dom"/>
</dbReference>
<organism evidence="7 8">
    <name type="scientific">Vibrio stylophorae</name>
    <dbReference type="NCBI Taxonomy" id="659351"/>
    <lineage>
        <taxon>Bacteria</taxon>
        <taxon>Pseudomonadati</taxon>
        <taxon>Pseudomonadota</taxon>
        <taxon>Gammaproteobacteria</taxon>
        <taxon>Vibrionales</taxon>
        <taxon>Vibrionaceae</taxon>
        <taxon>Vibrio</taxon>
    </lineage>
</organism>
<sequence length="379" mass="42482">MYSLNFDLNQFVAEFWHQKPTVIRQGFANFVDPISADEIAGLAMESEIDSRMVKNANNQWQAFHGPFEDFSALSDTHSQLIVQAANHWHHGLQALAKPFEKLPNWLFDDVMICLSMPEGGVGPHIDQYDVFIIQGSGKRHWRVGDLGDYQDANHETGLRQITGFDAIIDTVLEPGDILYIPPGFPHEGKSLTQAQSYSVGYRSPKAQELLSGFADHILANDLGDKHLHSTGFATRDQHGMISHSDRQELDALLMSLLNNQSMRDQWLGEQLSQARHELDIIPADPLWQAEELQQSLLQGAVFERVAGLKALYHQDAPQTLFIHGDSYRLPEGCETVAALLCDNHYFSGAQLAGLCQNSDLIALLTELCNLGYWYLPESE</sequence>
<dbReference type="SUPFAM" id="SSF51197">
    <property type="entry name" value="Clavaminate synthase-like"/>
    <property type="match status" value="1"/>
</dbReference>
<keyword evidence="2" id="KW-0479">Metal-binding</keyword>
<keyword evidence="4 7" id="KW-0560">Oxidoreductase</keyword>
<dbReference type="Proteomes" id="UP000838672">
    <property type="component" value="Unassembled WGS sequence"/>
</dbReference>
<comment type="cofactor">
    <cofactor evidence="1">
        <name>Fe(2+)</name>
        <dbReference type="ChEBI" id="CHEBI:29033"/>
    </cofactor>
</comment>
<dbReference type="EMBL" id="CAKLDI010000001">
    <property type="protein sequence ID" value="CAH0533357.1"/>
    <property type="molecule type" value="Genomic_DNA"/>
</dbReference>
<evidence type="ECO:0000259" key="6">
    <source>
        <dbReference type="PROSITE" id="PS51184"/>
    </source>
</evidence>
<keyword evidence="5" id="KW-0408">Iron</keyword>
<gene>
    <name evidence="7" type="primary">roxA</name>
    <name evidence="7" type="ORF">VST7929_01223</name>
</gene>
<dbReference type="EC" id="1.14.11.47" evidence="7"/>
<keyword evidence="7" id="KW-0687">Ribonucleoprotein</keyword>
<name>A0ABN8DRS6_9VIBR</name>
<feature type="domain" description="JmjC" evidence="6">
    <location>
        <begin position="91"/>
        <end position="218"/>
    </location>
</feature>
<dbReference type="PANTHER" id="PTHR13096">
    <property type="entry name" value="MINA53 MYC INDUCED NUCLEAR ANTIGEN"/>
    <property type="match status" value="1"/>
</dbReference>
<dbReference type="Pfam" id="PF20514">
    <property type="entry name" value="WHD_ROXA"/>
    <property type="match status" value="1"/>
</dbReference>
<evidence type="ECO:0000256" key="4">
    <source>
        <dbReference type="ARBA" id="ARBA00023002"/>
    </source>
</evidence>